<proteinExistence type="inferred from homology"/>
<evidence type="ECO:0000313" key="8">
    <source>
        <dbReference type="Proteomes" id="UP000184300"/>
    </source>
</evidence>
<dbReference type="PANTHER" id="PTHR35042:SF1">
    <property type="entry name" value="DUF1772-DOMAIN-CONTAINING PROTEIN"/>
    <property type="match status" value="1"/>
</dbReference>
<keyword evidence="4" id="KW-0560">Oxidoreductase</keyword>
<evidence type="ECO:0000313" key="7">
    <source>
        <dbReference type="EMBL" id="OJJ89313.1"/>
    </source>
</evidence>
<reference evidence="8" key="1">
    <citation type="journal article" date="2017" name="Genome Biol.">
        <title>Comparative genomics reveals high biological diversity and specific adaptations in the industrially and medically important fungal genus Aspergillus.</title>
        <authorList>
            <person name="de Vries R.P."/>
            <person name="Riley R."/>
            <person name="Wiebenga A."/>
            <person name="Aguilar-Osorio G."/>
            <person name="Amillis S."/>
            <person name="Uchima C.A."/>
            <person name="Anderluh G."/>
            <person name="Asadollahi M."/>
            <person name="Askin M."/>
            <person name="Barry K."/>
            <person name="Battaglia E."/>
            <person name="Bayram O."/>
            <person name="Benocci T."/>
            <person name="Braus-Stromeyer S.A."/>
            <person name="Caldana C."/>
            <person name="Canovas D."/>
            <person name="Cerqueira G.C."/>
            <person name="Chen F."/>
            <person name="Chen W."/>
            <person name="Choi C."/>
            <person name="Clum A."/>
            <person name="Dos Santos R.A."/>
            <person name="Damasio A.R."/>
            <person name="Diallinas G."/>
            <person name="Emri T."/>
            <person name="Fekete E."/>
            <person name="Flipphi M."/>
            <person name="Freyberg S."/>
            <person name="Gallo A."/>
            <person name="Gournas C."/>
            <person name="Habgood R."/>
            <person name="Hainaut M."/>
            <person name="Harispe M.L."/>
            <person name="Henrissat B."/>
            <person name="Hilden K.S."/>
            <person name="Hope R."/>
            <person name="Hossain A."/>
            <person name="Karabika E."/>
            <person name="Karaffa L."/>
            <person name="Karanyi Z."/>
            <person name="Krasevec N."/>
            <person name="Kuo A."/>
            <person name="Kusch H."/>
            <person name="LaButti K."/>
            <person name="Lagendijk E.L."/>
            <person name="Lapidus A."/>
            <person name="Levasseur A."/>
            <person name="Lindquist E."/>
            <person name="Lipzen A."/>
            <person name="Logrieco A.F."/>
            <person name="MacCabe A."/>
            <person name="Maekelae M.R."/>
            <person name="Malavazi I."/>
            <person name="Melin P."/>
            <person name="Meyer V."/>
            <person name="Mielnichuk N."/>
            <person name="Miskei M."/>
            <person name="Molnar A.P."/>
            <person name="Mule G."/>
            <person name="Ngan C.Y."/>
            <person name="Orejas M."/>
            <person name="Orosz E."/>
            <person name="Ouedraogo J.P."/>
            <person name="Overkamp K.M."/>
            <person name="Park H.-S."/>
            <person name="Perrone G."/>
            <person name="Piumi F."/>
            <person name="Punt P.J."/>
            <person name="Ram A.F."/>
            <person name="Ramon A."/>
            <person name="Rauscher S."/>
            <person name="Record E."/>
            <person name="Riano-Pachon D.M."/>
            <person name="Robert V."/>
            <person name="Roehrig J."/>
            <person name="Ruller R."/>
            <person name="Salamov A."/>
            <person name="Salih N.S."/>
            <person name="Samson R.A."/>
            <person name="Sandor E."/>
            <person name="Sanguinetti M."/>
            <person name="Schuetze T."/>
            <person name="Sepcic K."/>
            <person name="Shelest E."/>
            <person name="Sherlock G."/>
            <person name="Sophianopoulou V."/>
            <person name="Squina F.M."/>
            <person name="Sun H."/>
            <person name="Susca A."/>
            <person name="Todd R.B."/>
            <person name="Tsang A."/>
            <person name="Unkles S.E."/>
            <person name="van de Wiele N."/>
            <person name="van Rossen-Uffink D."/>
            <person name="Oliveira J.V."/>
            <person name="Vesth T.C."/>
            <person name="Visser J."/>
            <person name="Yu J.-H."/>
            <person name="Zhou M."/>
            <person name="Andersen M.R."/>
            <person name="Archer D.B."/>
            <person name="Baker S.E."/>
            <person name="Benoit I."/>
            <person name="Brakhage A.A."/>
            <person name="Braus G.H."/>
            <person name="Fischer R."/>
            <person name="Frisvad J.C."/>
            <person name="Goldman G.H."/>
            <person name="Houbraken J."/>
            <person name="Oakley B."/>
            <person name="Pocsi I."/>
            <person name="Scazzocchio C."/>
            <person name="Seiboth B."/>
            <person name="vanKuyk P.A."/>
            <person name="Wortman J."/>
            <person name="Dyer P.S."/>
            <person name="Grigoriev I.V."/>
        </authorList>
    </citation>
    <scope>NUCLEOTIDE SEQUENCE [LARGE SCALE GENOMIC DNA]</scope>
    <source>
        <strain evidence="8">CBS 516.65</strain>
    </source>
</reference>
<evidence type="ECO:0000256" key="4">
    <source>
        <dbReference type="ARBA" id="ARBA00023033"/>
    </source>
</evidence>
<dbReference type="RefSeq" id="XP_022405975.1">
    <property type="nucleotide sequence ID" value="XM_022543995.1"/>
</dbReference>
<comment type="similarity">
    <text evidence="6">Belongs to the anthrone oxygenase family.</text>
</comment>
<keyword evidence="5" id="KW-0472">Membrane</keyword>
<evidence type="ECO:0000256" key="3">
    <source>
        <dbReference type="ARBA" id="ARBA00022989"/>
    </source>
</evidence>
<keyword evidence="2" id="KW-0812">Transmembrane</keyword>
<sequence>MEDLYDTGKVQNPPIAAVTTNSFLYLAWAIRSQGVYRSQFVGKNTGMFYCSAAHLTLDIVAWTLTVMMSTNYQLVLITGTEAEASLSDEECDELMGTWQVFNGIRELFPLAGGVSGLVVALC</sequence>
<comment type="subcellular location">
    <subcellularLocation>
        <location evidence="1">Membrane</location>
        <topology evidence="1">Multi-pass membrane protein</topology>
    </subcellularLocation>
</comment>
<evidence type="ECO:0000256" key="5">
    <source>
        <dbReference type="ARBA" id="ARBA00023136"/>
    </source>
</evidence>
<dbReference type="STRING" id="1160497.A0A1L9VZG5"/>
<keyword evidence="3" id="KW-1133">Transmembrane helix</keyword>
<evidence type="ECO:0000256" key="6">
    <source>
        <dbReference type="ARBA" id="ARBA00034313"/>
    </source>
</evidence>
<protein>
    <submittedName>
        <fullName evidence="7">Uncharacterized protein</fullName>
    </submittedName>
</protein>
<dbReference type="AlphaFoldDB" id="A0A1L9VZG5"/>
<dbReference type="VEuPathDB" id="FungiDB:ASPGLDRAFT_31018"/>
<dbReference type="GO" id="GO:0004497">
    <property type="term" value="F:monooxygenase activity"/>
    <property type="evidence" value="ECO:0007669"/>
    <property type="project" value="UniProtKB-KW"/>
</dbReference>
<keyword evidence="8" id="KW-1185">Reference proteome</keyword>
<name>A0A1L9VZG5_ASPGL</name>
<evidence type="ECO:0000256" key="2">
    <source>
        <dbReference type="ARBA" id="ARBA00022692"/>
    </source>
</evidence>
<evidence type="ECO:0000256" key="1">
    <source>
        <dbReference type="ARBA" id="ARBA00004141"/>
    </source>
</evidence>
<dbReference type="Proteomes" id="UP000184300">
    <property type="component" value="Unassembled WGS sequence"/>
</dbReference>
<dbReference type="OrthoDB" id="5954308at2759"/>
<dbReference type="InterPro" id="IPR013901">
    <property type="entry name" value="Anthrone_oxy"/>
</dbReference>
<dbReference type="GeneID" id="34460256"/>
<accession>A0A1L9VZG5</accession>
<organism evidence="7 8">
    <name type="scientific">Aspergillus glaucus CBS 516.65</name>
    <dbReference type="NCBI Taxonomy" id="1160497"/>
    <lineage>
        <taxon>Eukaryota</taxon>
        <taxon>Fungi</taxon>
        <taxon>Dikarya</taxon>
        <taxon>Ascomycota</taxon>
        <taxon>Pezizomycotina</taxon>
        <taxon>Eurotiomycetes</taxon>
        <taxon>Eurotiomycetidae</taxon>
        <taxon>Eurotiales</taxon>
        <taxon>Aspergillaceae</taxon>
        <taxon>Aspergillus</taxon>
        <taxon>Aspergillus subgen. Aspergillus</taxon>
    </lineage>
</organism>
<keyword evidence="4" id="KW-0503">Monooxygenase</keyword>
<dbReference type="Pfam" id="PF08592">
    <property type="entry name" value="Anthrone_oxy"/>
    <property type="match status" value="1"/>
</dbReference>
<dbReference type="EMBL" id="KV878888">
    <property type="protein sequence ID" value="OJJ89313.1"/>
    <property type="molecule type" value="Genomic_DNA"/>
</dbReference>
<dbReference type="PANTHER" id="PTHR35042">
    <property type="entry name" value="ANTHRONE OXYGENASE ENCC"/>
    <property type="match status" value="1"/>
</dbReference>
<dbReference type="GO" id="GO:0016020">
    <property type="term" value="C:membrane"/>
    <property type="evidence" value="ECO:0007669"/>
    <property type="project" value="UniProtKB-SubCell"/>
</dbReference>
<gene>
    <name evidence="7" type="ORF">ASPGLDRAFT_31018</name>
</gene>